<feature type="transmembrane region" description="Helical" evidence="1">
    <location>
        <begin position="70"/>
        <end position="89"/>
    </location>
</feature>
<sequence>MKMVEMAVKSGVSSAAQSVQERMSARTSQQKNVDWEDYNCPPYFRVVHYAEDDLEVPAQRNAITWARRSYTMTVTLLVLNLFSNFILAAGGVRKAGIHSVYSLFNLCIAGILGGYSVYHQYKGLVTGSSKMTSRGLLVQLAVLLFILLSCFLGFSNFNGWANLKRARRSSKMSGFWVVWTLIESCSWMANFGLSVVVFYLVYSSSDQPVKLLPDFV</sequence>
<keyword evidence="1" id="KW-0472">Membrane</keyword>
<evidence type="ECO:0008006" key="3">
    <source>
        <dbReference type="Google" id="ProtNLM"/>
    </source>
</evidence>
<evidence type="ECO:0000256" key="1">
    <source>
        <dbReference type="SAM" id="Phobius"/>
    </source>
</evidence>
<proteinExistence type="predicted"/>
<name>A0A7S0RW41_9CHLO</name>
<organism evidence="2">
    <name type="scientific">Pyramimonas obovata</name>
    <dbReference type="NCBI Taxonomy" id="1411642"/>
    <lineage>
        <taxon>Eukaryota</taxon>
        <taxon>Viridiplantae</taxon>
        <taxon>Chlorophyta</taxon>
        <taxon>Pyramimonadophyceae</taxon>
        <taxon>Pyramimonadales</taxon>
        <taxon>Pyramimonadaceae</taxon>
        <taxon>Pyramimonas</taxon>
        <taxon>Pyramimonas incertae sedis</taxon>
    </lineage>
</organism>
<keyword evidence="1" id="KW-0812">Transmembrane</keyword>
<dbReference type="AlphaFoldDB" id="A0A7S0RW41"/>
<feature type="transmembrane region" description="Helical" evidence="1">
    <location>
        <begin position="175"/>
        <end position="202"/>
    </location>
</feature>
<accession>A0A7S0RW41</accession>
<keyword evidence="1" id="KW-1133">Transmembrane helix</keyword>
<reference evidence="2" key="1">
    <citation type="submission" date="2021-01" db="EMBL/GenBank/DDBJ databases">
        <authorList>
            <person name="Corre E."/>
            <person name="Pelletier E."/>
            <person name="Niang G."/>
            <person name="Scheremetjew M."/>
            <person name="Finn R."/>
            <person name="Kale V."/>
            <person name="Holt S."/>
            <person name="Cochrane G."/>
            <person name="Meng A."/>
            <person name="Brown T."/>
            <person name="Cohen L."/>
        </authorList>
    </citation>
    <scope>NUCLEOTIDE SEQUENCE</scope>
    <source>
        <strain evidence="2">CCMP722</strain>
    </source>
</reference>
<feature type="transmembrane region" description="Helical" evidence="1">
    <location>
        <begin position="95"/>
        <end position="115"/>
    </location>
</feature>
<feature type="transmembrane region" description="Helical" evidence="1">
    <location>
        <begin position="136"/>
        <end position="155"/>
    </location>
</feature>
<dbReference type="EMBL" id="HBFA01038067">
    <property type="protein sequence ID" value="CAD8689312.1"/>
    <property type="molecule type" value="Transcribed_RNA"/>
</dbReference>
<evidence type="ECO:0000313" key="2">
    <source>
        <dbReference type="EMBL" id="CAD8689312.1"/>
    </source>
</evidence>
<gene>
    <name evidence="2" type="ORF">POBO1169_LOCUS19051</name>
</gene>
<protein>
    <recommendedName>
        <fullName evidence="3">Secretory carrier membrane protein</fullName>
    </recommendedName>
</protein>